<feature type="signal peptide" evidence="1">
    <location>
        <begin position="1"/>
        <end position="19"/>
    </location>
</feature>
<dbReference type="AlphaFoldDB" id="A0AAU7BV68"/>
<dbReference type="InterPro" id="IPR032710">
    <property type="entry name" value="NTF2-like_dom_sf"/>
</dbReference>
<feature type="chain" id="PRO_5043335789" description="Nuclear transport factor 2 family protein" evidence="1">
    <location>
        <begin position="20"/>
        <end position="150"/>
    </location>
</feature>
<dbReference type="Gene3D" id="3.10.450.50">
    <property type="match status" value="1"/>
</dbReference>
<evidence type="ECO:0008006" key="3">
    <source>
        <dbReference type="Google" id="ProtNLM"/>
    </source>
</evidence>
<gene>
    <name evidence="2" type="ORF">ABGB03_04735</name>
</gene>
<name>A0AAU7BV68_9FLAO</name>
<sequence length="150" mass="17470">MKNLTFTLLLSLISIAAFAQKTDISSEKQIIETDFSDRQAIIATIKNFYIGDHTGSIKHKKLSMHEKGAYRYVNKEGEYVESKFQLDSSNADLNYKEELLSIEIYDKIAFARLRLDQFHSKIPEYKLMILHKVNDEWKITSINWGYGIKQ</sequence>
<organism evidence="2">
    <name type="scientific">Pontimicrobium sp. SW4</name>
    <dbReference type="NCBI Taxonomy" id="3153519"/>
    <lineage>
        <taxon>Bacteria</taxon>
        <taxon>Pseudomonadati</taxon>
        <taxon>Bacteroidota</taxon>
        <taxon>Flavobacteriia</taxon>
        <taxon>Flavobacteriales</taxon>
        <taxon>Flavobacteriaceae</taxon>
        <taxon>Pontimicrobium</taxon>
    </lineage>
</organism>
<dbReference type="SUPFAM" id="SSF54427">
    <property type="entry name" value="NTF2-like"/>
    <property type="match status" value="1"/>
</dbReference>
<evidence type="ECO:0000256" key="1">
    <source>
        <dbReference type="SAM" id="SignalP"/>
    </source>
</evidence>
<dbReference type="RefSeq" id="WP_347925274.1">
    <property type="nucleotide sequence ID" value="NZ_CP157199.1"/>
</dbReference>
<evidence type="ECO:0000313" key="2">
    <source>
        <dbReference type="EMBL" id="XBG62209.1"/>
    </source>
</evidence>
<accession>A0AAU7BV68</accession>
<proteinExistence type="predicted"/>
<reference evidence="2" key="1">
    <citation type="submission" date="2024-05" db="EMBL/GenBank/DDBJ databases">
        <title>Pontimicrobium maritimus sp. nov., isolated form sea water.</title>
        <authorList>
            <person name="Muhammad N."/>
            <person name="Vuong T.Q."/>
            <person name="Han H.L."/>
            <person name="Kim S.-G."/>
        </authorList>
    </citation>
    <scope>NUCLEOTIDE SEQUENCE</scope>
    <source>
        <strain evidence="2">SW4</strain>
    </source>
</reference>
<keyword evidence="1" id="KW-0732">Signal</keyword>
<dbReference type="EMBL" id="CP157199">
    <property type="protein sequence ID" value="XBG62209.1"/>
    <property type="molecule type" value="Genomic_DNA"/>
</dbReference>
<protein>
    <recommendedName>
        <fullName evidence="3">Nuclear transport factor 2 family protein</fullName>
    </recommendedName>
</protein>